<gene>
    <name evidence="3" type="ORF">IAD06_03975</name>
</gene>
<dbReference type="InterPro" id="IPR032675">
    <property type="entry name" value="LRR_dom_sf"/>
</dbReference>
<evidence type="ECO:0000256" key="1">
    <source>
        <dbReference type="SAM" id="SignalP"/>
    </source>
</evidence>
<dbReference type="Pfam" id="PF19910">
    <property type="entry name" value="DUF6383"/>
    <property type="match status" value="1"/>
</dbReference>
<evidence type="ECO:0000259" key="2">
    <source>
        <dbReference type="Pfam" id="PF19910"/>
    </source>
</evidence>
<accession>A0A9D1GDL4</accession>
<comment type="caution">
    <text evidence="3">The sequence shown here is derived from an EMBL/GenBank/DDBJ whole genome shotgun (WGS) entry which is preliminary data.</text>
</comment>
<dbReference type="Gene3D" id="3.80.10.10">
    <property type="entry name" value="Ribonuclease Inhibitor"/>
    <property type="match status" value="1"/>
</dbReference>
<organism evidence="3 4">
    <name type="scientific">Candidatus Caccoplasma intestinavium</name>
    <dbReference type="NCBI Taxonomy" id="2840716"/>
    <lineage>
        <taxon>Bacteria</taxon>
        <taxon>Pseudomonadati</taxon>
        <taxon>Bacteroidota</taxon>
        <taxon>Bacteroidia</taxon>
        <taxon>Bacteroidales</taxon>
        <taxon>Bacteroidaceae</taxon>
        <taxon>Bacteroidaceae incertae sedis</taxon>
        <taxon>Candidatus Caccoplasma</taxon>
    </lineage>
</organism>
<proteinExistence type="predicted"/>
<dbReference type="InterPro" id="IPR045963">
    <property type="entry name" value="DUF6383"/>
</dbReference>
<protein>
    <submittedName>
        <fullName evidence="3">Leucine-rich repeat domain-containing protein</fullName>
    </submittedName>
</protein>
<dbReference type="Proteomes" id="UP000886722">
    <property type="component" value="Unassembled WGS sequence"/>
</dbReference>
<feature type="chain" id="PRO_5038516137" evidence="1">
    <location>
        <begin position="22"/>
        <end position="348"/>
    </location>
</feature>
<reference evidence="3" key="1">
    <citation type="submission" date="2020-10" db="EMBL/GenBank/DDBJ databases">
        <authorList>
            <person name="Gilroy R."/>
        </authorList>
    </citation>
    <scope>NUCLEOTIDE SEQUENCE</scope>
    <source>
        <strain evidence="3">21143</strain>
    </source>
</reference>
<reference evidence="3" key="2">
    <citation type="journal article" date="2021" name="PeerJ">
        <title>Extensive microbial diversity within the chicken gut microbiome revealed by metagenomics and culture.</title>
        <authorList>
            <person name="Gilroy R."/>
            <person name="Ravi A."/>
            <person name="Getino M."/>
            <person name="Pursley I."/>
            <person name="Horton D.L."/>
            <person name="Alikhan N.F."/>
            <person name="Baker D."/>
            <person name="Gharbi K."/>
            <person name="Hall N."/>
            <person name="Watson M."/>
            <person name="Adriaenssens E.M."/>
            <person name="Foster-Nyarko E."/>
            <person name="Jarju S."/>
            <person name="Secka A."/>
            <person name="Antonio M."/>
            <person name="Oren A."/>
            <person name="Chaudhuri R.R."/>
            <person name="La Ragione R."/>
            <person name="Hildebrand F."/>
            <person name="Pallen M.J."/>
        </authorList>
    </citation>
    <scope>NUCLEOTIDE SEQUENCE</scope>
    <source>
        <strain evidence="3">21143</strain>
    </source>
</reference>
<dbReference type="InterPro" id="IPR053139">
    <property type="entry name" value="Surface_bspA-like"/>
</dbReference>
<dbReference type="Pfam" id="PF13306">
    <property type="entry name" value="LRR_5"/>
    <property type="match status" value="2"/>
</dbReference>
<dbReference type="PANTHER" id="PTHR45661">
    <property type="entry name" value="SURFACE ANTIGEN"/>
    <property type="match status" value="1"/>
</dbReference>
<dbReference type="AlphaFoldDB" id="A0A9D1GDL4"/>
<dbReference type="SUPFAM" id="SSF52058">
    <property type="entry name" value="L domain-like"/>
    <property type="match status" value="1"/>
</dbReference>
<dbReference type="PANTHER" id="PTHR45661:SF3">
    <property type="entry name" value="IG-LIKE DOMAIN-CONTAINING PROTEIN"/>
    <property type="match status" value="1"/>
</dbReference>
<evidence type="ECO:0000313" key="3">
    <source>
        <dbReference type="EMBL" id="HIT39182.1"/>
    </source>
</evidence>
<evidence type="ECO:0000313" key="4">
    <source>
        <dbReference type="Proteomes" id="UP000886722"/>
    </source>
</evidence>
<dbReference type="EMBL" id="DVKT01000032">
    <property type="protein sequence ID" value="HIT39182.1"/>
    <property type="molecule type" value="Genomic_DNA"/>
</dbReference>
<dbReference type="InterPro" id="IPR026906">
    <property type="entry name" value="LRR_5"/>
</dbReference>
<name>A0A9D1GDL4_9BACT</name>
<keyword evidence="1" id="KW-0732">Signal</keyword>
<feature type="domain" description="DUF6383" evidence="2">
    <location>
        <begin position="278"/>
        <end position="347"/>
    </location>
</feature>
<feature type="signal peptide" evidence="1">
    <location>
        <begin position="1"/>
        <end position="21"/>
    </location>
</feature>
<sequence>MKRCVILWAMSFLCMAMPVKAENEDPYIQLIDGFYYYLTSSSAVLTRAFNIQYNDMEVVRIPDTVYYKGKSYAVRGLDSNVFSECDRIKSVTLPRAIRKISDGAFEKCLRLTSINLENVQEIGDRAFFQCGLTEISLDGVSIGYQSFTACALKSIKIPGTWTSISDYLFAGCPFTDLVIPDNIKTIGEFAFSNVDLRILTIGRGVTRIDEGAFICHNLDTVKILAVTPPDGSEYMFGPNDYAYATLYVPNGSLQAYRNATGWSNFQNIREMPSTGMTGVNEDLVKVYASEGSIVVSGAESGRSVAVYNTAGIVVRETVVPTDGRVEIALPAGAMYIVNVGGTTRKVVL</sequence>